<feature type="domain" description="C2H2-type" evidence="13">
    <location>
        <begin position="481"/>
        <end position="508"/>
    </location>
</feature>
<reference evidence="14 15" key="1">
    <citation type="journal article" date="2024" name="bioRxiv">
        <title>A reference genome for Trichogramma kaykai: A tiny desert-dwelling parasitoid wasp with competing sex-ratio distorters.</title>
        <authorList>
            <person name="Culotta J."/>
            <person name="Lindsey A.R."/>
        </authorList>
    </citation>
    <scope>NUCLEOTIDE SEQUENCE [LARGE SCALE GENOMIC DNA]</scope>
    <source>
        <strain evidence="14 15">KSX58</strain>
    </source>
</reference>
<keyword evidence="7" id="KW-0805">Transcription regulation</keyword>
<dbReference type="Proteomes" id="UP001627154">
    <property type="component" value="Unassembled WGS sequence"/>
</dbReference>
<evidence type="ECO:0000256" key="3">
    <source>
        <dbReference type="ARBA" id="ARBA00022723"/>
    </source>
</evidence>
<dbReference type="SUPFAM" id="SSF57667">
    <property type="entry name" value="beta-beta-alpha zinc fingers"/>
    <property type="match status" value="3"/>
</dbReference>
<evidence type="ECO:0000256" key="2">
    <source>
        <dbReference type="ARBA" id="ARBA00006991"/>
    </source>
</evidence>
<dbReference type="EMBL" id="JBJJXI010000082">
    <property type="protein sequence ID" value="KAL3395381.1"/>
    <property type="molecule type" value="Genomic_DNA"/>
</dbReference>
<dbReference type="PROSITE" id="PS50157">
    <property type="entry name" value="ZINC_FINGER_C2H2_2"/>
    <property type="match status" value="6"/>
</dbReference>
<keyword evidence="5 11" id="KW-0863">Zinc-finger</keyword>
<keyword evidence="10" id="KW-0539">Nucleus</keyword>
<dbReference type="PANTHER" id="PTHR24379:SF121">
    <property type="entry name" value="C2H2-TYPE DOMAIN-CONTAINING PROTEIN"/>
    <property type="match status" value="1"/>
</dbReference>
<feature type="region of interest" description="Disordered" evidence="12">
    <location>
        <begin position="186"/>
        <end position="228"/>
    </location>
</feature>
<dbReference type="GO" id="GO:0005634">
    <property type="term" value="C:nucleus"/>
    <property type="evidence" value="ECO:0007669"/>
    <property type="project" value="UniProtKB-SubCell"/>
</dbReference>
<evidence type="ECO:0000256" key="4">
    <source>
        <dbReference type="ARBA" id="ARBA00022737"/>
    </source>
</evidence>
<keyword evidence="3" id="KW-0479">Metal-binding</keyword>
<dbReference type="Gene3D" id="3.30.160.60">
    <property type="entry name" value="Classic Zinc Finger"/>
    <property type="match status" value="7"/>
</dbReference>
<organism evidence="14 15">
    <name type="scientific">Trichogramma kaykai</name>
    <dbReference type="NCBI Taxonomy" id="54128"/>
    <lineage>
        <taxon>Eukaryota</taxon>
        <taxon>Metazoa</taxon>
        <taxon>Ecdysozoa</taxon>
        <taxon>Arthropoda</taxon>
        <taxon>Hexapoda</taxon>
        <taxon>Insecta</taxon>
        <taxon>Pterygota</taxon>
        <taxon>Neoptera</taxon>
        <taxon>Endopterygota</taxon>
        <taxon>Hymenoptera</taxon>
        <taxon>Apocrita</taxon>
        <taxon>Proctotrupomorpha</taxon>
        <taxon>Chalcidoidea</taxon>
        <taxon>Trichogrammatidae</taxon>
        <taxon>Trichogramma</taxon>
    </lineage>
</organism>
<dbReference type="PROSITE" id="PS00028">
    <property type="entry name" value="ZINC_FINGER_C2H2_1"/>
    <property type="match status" value="6"/>
</dbReference>
<evidence type="ECO:0000256" key="9">
    <source>
        <dbReference type="ARBA" id="ARBA00023163"/>
    </source>
</evidence>
<comment type="subcellular location">
    <subcellularLocation>
        <location evidence="1">Nucleus</location>
    </subcellularLocation>
</comment>
<evidence type="ECO:0000256" key="8">
    <source>
        <dbReference type="ARBA" id="ARBA00023125"/>
    </source>
</evidence>
<evidence type="ECO:0000259" key="13">
    <source>
        <dbReference type="PROSITE" id="PS50157"/>
    </source>
</evidence>
<feature type="domain" description="C2H2-type" evidence="13">
    <location>
        <begin position="509"/>
        <end position="536"/>
    </location>
</feature>
<dbReference type="FunFam" id="3.30.160.60:FF:001437">
    <property type="entry name" value="Zinc finger protein 594"/>
    <property type="match status" value="1"/>
</dbReference>
<keyword evidence="15" id="KW-1185">Reference proteome</keyword>
<feature type="domain" description="C2H2-type" evidence="13">
    <location>
        <begin position="396"/>
        <end position="424"/>
    </location>
</feature>
<dbReference type="InterPro" id="IPR013087">
    <property type="entry name" value="Znf_C2H2_type"/>
</dbReference>
<dbReference type="GO" id="GO:0008270">
    <property type="term" value="F:zinc ion binding"/>
    <property type="evidence" value="ECO:0007669"/>
    <property type="project" value="UniProtKB-KW"/>
</dbReference>
<accession>A0ABD2WSE8</accession>
<dbReference type="FunFam" id="3.30.160.60:FF:000624">
    <property type="entry name" value="zinc finger protein 697"/>
    <property type="match status" value="1"/>
</dbReference>
<feature type="domain" description="C2H2-type" evidence="13">
    <location>
        <begin position="368"/>
        <end position="395"/>
    </location>
</feature>
<keyword evidence="4" id="KW-0677">Repeat</keyword>
<dbReference type="Pfam" id="PF13912">
    <property type="entry name" value="zf-C2H2_6"/>
    <property type="match status" value="1"/>
</dbReference>
<evidence type="ECO:0000256" key="1">
    <source>
        <dbReference type="ARBA" id="ARBA00004123"/>
    </source>
</evidence>
<name>A0ABD2WSE8_9HYME</name>
<evidence type="ECO:0000256" key="7">
    <source>
        <dbReference type="ARBA" id="ARBA00023015"/>
    </source>
</evidence>
<evidence type="ECO:0000313" key="15">
    <source>
        <dbReference type="Proteomes" id="UP001627154"/>
    </source>
</evidence>
<evidence type="ECO:0000256" key="12">
    <source>
        <dbReference type="SAM" id="MobiDB-lite"/>
    </source>
</evidence>
<keyword evidence="9" id="KW-0804">Transcription</keyword>
<dbReference type="AlphaFoldDB" id="A0ABD2WSE8"/>
<evidence type="ECO:0000256" key="6">
    <source>
        <dbReference type="ARBA" id="ARBA00022833"/>
    </source>
</evidence>
<dbReference type="GO" id="GO:0003677">
    <property type="term" value="F:DNA binding"/>
    <property type="evidence" value="ECO:0007669"/>
    <property type="project" value="UniProtKB-KW"/>
</dbReference>
<proteinExistence type="inferred from homology"/>
<dbReference type="PANTHER" id="PTHR24379">
    <property type="entry name" value="KRAB AND ZINC FINGER DOMAIN-CONTAINING"/>
    <property type="match status" value="1"/>
</dbReference>
<dbReference type="FunFam" id="3.30.160.60:FF:000761">
    <property type="entry name" value="Zinc finger protein 449"/>
    <property type="match status" value="1"/>
</dbReference>
<dbReference type="InterPro" id="IPR036236">
    <property type="entry name" value="Znf_C2H2_sf"/>
</dbReference>
<keyword evidence="8" id="KW-0238">DNA-binding</keyword>
<evidence type="ECO:0000256" key="5">
    <source>
        <dbReference type="ARBA" id="ARBA00022771"/>
    </source>
</evidence>
<dbReference type="Pfam" id="PF00096">
    <property type="entry name" value="zf-C2H2"/>
    <property type="match status" value="4"/>
</dbReference>
<evidence type="ECO:0000313" key="14">
    <source>
        <dbReference type="EMBL" id="KAL3395381.1"/>
    </source>
</evidence>
<dbReference type="SMART" id="SM00355">
    <property type="entry name" value="ZnF_C2H2"/>
    <property type="match status" value="11"/>
</dbReference>
<feature type="domain" description="C2H2-type" evidence="13">
    <location>
        <begin position="95"/>
        <end position="117"/>
    </location>
</feature>
<gene>
    <name evidence="14" type="ORF">TKK_010492</name>
</gene>
<evidence type="ECO:0000256" key="10">
    <source>
        <dbReference type="ARBA" id="ARBA00023242"/>
    </source>
</evidence>
<sequence>MQRNFSWSNKLSQDSFQIIDLINSEKFLDVKKEELDISDVDEYVEEDEDCVDDAFEEVDIEGTVYTIEDSAEEEKLVAADESMSPARKKAKGEGFLCNSCDLTFSSEAELQEHSETHDKPGFIPPRQYQGYRRDKYGIYSCDSCYFESPGIMAMKLHRSRKHDNFVDPDEQGSNFSDLWDSNEASRDGLRLSEPDDEDASRDNSNLPEVAGNSRGKNKAAAAAAESGDDYDKMHDGFPRTRTEYRCQYCDFRSISRAAMATHLLKEHSDDWNAAVALRQQEVREFTQGKSEKIMACLYCPFAATSRSTLAAHTRRKHQGFLQAYQVEPKSRQFKAKVDLKCDKCDFVTQCKHKLATHVGRKHTTELNFPCSYCGKRFKMKVDVTAHIKMQHEQTPHICDVCGKVVGSANALHIHQKREHFQPEFQCHLCRRRMVSQENLDDHMVRQHMNAPKYQCEQCGKIFGQPCKLKQHMRTHTGERPHTCHKCGKSFARRSVFRQHMLIHTGQRPYVCDICGKSFTQKPGLICHRKSHPGEKPPLPVVYIDSILTDFVNNDLNDAKQPEEIIEETVNFDDCLMED</sequence>
<feature type="domain" description="C2H2-type" evidence="13">
    <location>
        <begin position="453"/>
        <end position="480"/>
    </location>
</feature>
<keyword evidence="6" id="KW-0862">Zinc</keyword>
<comment type="similarity">
    <text evidence="2">Belongs to the krueppel C2H2-type zinc-finger protein family.</text>
</comment>
<protein>
    <recommendedName>
        <fullName evidence="13">C2H2-type domain-containing protein</fullName>
    </recommendedName>
</protein>
<comment type="caution">
    <text evidence="14">The sequence shown here is derived from an EMBL/GenBank/DDBJ whole genome shotgun (WGS) entry which is preliminary data.</text>
</comment>
<evidence type="ECO:0000256" key="11">
    <source>
        <dbReference type="PROSITE-ProRule" id="PRU00042"/>
    </source>
</evidence>